<feature type="domain" description="CheW-like" evidence="1">
    <location>
        <begin position="27"/>
        <end position="165"/>
    </location>
</feature>
<sequence>MAKRISLREFQQDLTKRLAEMSNSGRRSALLAVTAGSENWLVDLSDAGEIIAAPSLTEVPLTRNWFRGLANVRGNLFSVVDLAAFSGDPLPPLTNDSRMMLIGTKHGLHTALLVSRALGLRNPDDFDVDETFTDTRPWIGGALRDSQNRLWKKLIIRPLLSDTRFLDAGADLR</sequence>
<dbReference type="SUPFAM" id="SSF50341">
    <property type="entry name" value="CheW-like"/>
    <property type="match status" value="1"/>
</dbReference>
<protein>
    <submittedName>
        <fullName evidence="2">Chemotaxis protein CheW</fullName>
    </submittedName>
</protein>
<dbReference type="Pfam" id="PF01584">
    <property type="entry name" value="CheW"/>
    <property type="match status" value="1"/>
</dbReference>
<dbReference type="SMART" id="SM00260">
    <property type="entry name" value="CheW"/>
    <property type="match status" value="1"/>
</dbReference>
<dbReference type="InterPro" id="IPR036061">
    <property type="entry name" value="CheW-like_dom_sf"/>
</dbReference>
<proteinExistence type="predicted"/>
<name>A0ABV2CTJ1_9RHOO</name>
<comment type="caution">
    <text evidence="2">The sequence shown here is derived from an EMBL/GenBank/DDBJ whole genome shotgun (WGS) entry which is preliminary data.</text>
</comment>
<evidence type="ECO:0000313" key="2">
    <source>
        <dbReference type="EMBL" id="MET1490802.1"/>
    </source>
</evidence>
<dbReference type="PROSITE" id="PS50851">
    <property type="entry name" value="CHEW"/>
    <property type="match status" value="1"/>
</dbReference>
<keyword evidence="3" id="KW-1185">Reference proteome</keyword>
<accession>A0ABV2CTJ1</accession>
<gene>
    <name evidence="2" type="ORF">ABVT11_13275</name>
</gene>
<reference evidence="2 3" key="1">
    <citation type="submission" date="2024-07" db="EMBL/GenBank/DDBJ databases">
        <title>Uliginosibacterium paludis KCTC:42655.</title>
        <authorList>
            <person name="Kim M.K."/>
        </authorList>
    </citation>
    <scope>NUCLEOTIDE SEQUENCE [LARGE SCALE GENOMIC DNA]</scope>
    <source>
        <strain evidence="2 3">KCTC 42655</strain>
    </source>
</reference>
<dbReference type="InterPro" id="IPR002545">
    <property type="entry name" value="CheW-lke_dom"/>
</dbReference>
<dbReference type="RefSeq" id="WP_345925849.1">
    <property type="nucleotide sequence ID" value="NZ_JBDIVF010000002.1"/>
</dbReference>
<dbReference type="Proteomes" id="UP001548590">
    <property type="component" value="Unassembled WGS sequence"/>
</dbReference>
<evidence type="ECO:0000259" key="1">
    <source>
        <dbReference type="PROSITE" id="PS50851"/>
    </source>
</evidence>
<dbReference type="Gene3D" id="2.40.50.180">
    <property type="entry name" value="CheA-289, Domain 4"/>
    <property type="match status" value="1"/>
</dbReference>
<organism evidence="2 3">
    <name type="scientific">Uliginosibacterium paludis</name>
    <dbReference type="NCBI Taxonomy" id="1615952"/>
    <lineage>
        <taxon>Bacteria</taxon>
        <taxon>Pseudomonadati</taxon>
        <taxon>Pseudomonadota</taxon>
        <taxon>Betaproteobacteria</taxon>
        <taxon>Rhodocyclales</taxon>
        <taxon>Zoogloeaceae</taxon>
        <taxon>Uliginosibacterium</taxon>
    </lineage>
</organism>
<evidence type="ECO:0000313" key="3">
    <source>
        <dbReference type="Proteomes" id="UP001548590"/>
    </source>
</evidence>
<dbReference type="EMBL" id="JBEWLZ010000007">
    <property type="protein sequence ID" value="MET1490802.1"/>
    <property type="molecule type" value="Genomic_DNA"/>
</dbReference>